<evidence type="ECO:0000256" key="3">
    <source>
        <dbReference type="ARBA" id="ARBA00022814"/>
    </source>
</evidence>
<comment type="caution">
    <text evidence="10">The sequence shown here is derived from an EMBL/GenBank/DDBJ whole genome shotgun (WGS) entry which is preliminary data.</text>
</comment>
<keyword evidence="2 7" id="KW-0963">Cytoplasm</keyword>
<dbReference type="SMART" id="SM00316">
    <property type="entry name" value="S1"/>
    <property type="match status" value="1"/>
</dbReference>
<keyword evidence="8" id="KW-0175">Coiled coil</keyword>
<dbReference type="InterPro" id="IPR003029">
    <property type="entry name" value="S1_domain"/>
</dbReference>
<dbReference type="PROSITE" id="PS50126">
    <property type="entry name" value="S1"/>
    <property type="match status" value="1"/>
</dbReference>
<dbReference type="FunFam" id="3.30.300.20:FF:000002">
    <property type="entry name" value="Transcription termination/antitermination protein NusA"/>
    <property type="match status" value="1"/>
</dbReference>
<keyword evidence="3 7" id="KW-0889">Transcription antitermination</keyword>
<dbReference type="InterPro" id="IPR058582">
    <property type="entry name" value="KH_NusA_2nd"/>
</dbReference>
<dbReference type="GO" id="GO:0006353">
    <property type="term" value="P:DNA-templated transcription termination"/>
    <property type="evidence" value="ECO:0007669"/>
    <property type="project" value="UniProtKB-UniRule"/>
</dbReference>
<evidence type="ECO:0000256" key="7">
    <source>
        <dbReference type="HAMAP-Rule" id="MF_00945"/>
    </source>
</evidence>
<dbReference type="Pfam" id="PF08529">
    <property type="entry name" value="NusA_N"/>
    <property type="match status" value="2"/>
</dbReference>
<evidence type="ECO:0000313" key="11">
    <source>
        <dbReference type="Proteomes" id="UP000179242"/>
    </source>
</evidence>
<evidence type="ECO:0000256" key="1">
    <source>
        <dbReference type="ARBA" id="ARBA00022472"/>
    </source>
</evidence>
<feature type="domain" description="S1 motif" evidence="9">
    <location>
        <begin position="103"/>
        <end position="166"/>
    </location>
</feature>
<dbReference type="EMBL" id="MEUJ01000001">
    <property type="protein sequence ID" value="OGC41159.1"/>
    <property type="molecule type" value="Genomic_DNA"/>
</dbReference>
<dbReference type="Pfam" id="PF26594">
    <property type="entry name" value="KH_NusA_2nd"/>
    <property type="match status" value="1"/>
</dbReference>
<dbReference type="Gene3D" id="3.30.1480.10">
    <property type="entry name" value="NusA, N-terminal domain"/>
    <property type="match status" value="1"/>
</dbReference>
<dbReference type="InterPro" id="IPR012340">
    <property type="entry name" value="NA-bd_OB-fold"/>
</dbReference>
<comment type="subunit">
    <text evidence="7">Monomer. Binds directly to the core enzyme of the DNA-dependent RNA polymerase and to nascent RNA.</text>
</comment>
<dbReference type="SUPFAM" id="SSF54814">
    <property type="entry name" value="Prokaryotic type KH domain (KH-domain type II)"/>
    <property type="match status" value="2"/>
</dbReference>
<keyword evidence="4 7" id="KW-0694">RNA-binding</keyword>
<comment type="similarity">
    <text evidence="7">Belongs to the NusA family.</text>
</comment>
<dbReference type="PANTHER" id="PTHR22648">
    <property type="entry name" value="TRANSCRIPTION TERMINATION FACTOR NUSA"/>
    <property type="match status" value="1"/>
</dbReference>
<dbReference type="Proteomes" id="UP000179242">
    <property type="component" value="Unassembled WGS sequence"/>
</dbReference>
<dbReference type="AlphaFoldDB" id="A0A1F4U8D6"/>
<keyword evidence="5 7" id="KW-0805">Transcription regulation</keyword>
<evidence type="ECO:0000256" key="8">
    <source>
        <dbReference type="SAM" id="Coils"/>
    </source>
</evidence>
<dbReference type="Pfam" id="PF13184">
    <property type="entry name" value="KH_NusA_1st"/>
    <property type="match status" value="1"/>
</dbReference>
<dbReference type="GO" id="GO:0003723">
    <property type="term" value="F:RNA binding"/>
    <property type="evidence" value="ECO:0007669"/>
    <property type="project" value="UniProtKB-UniRule"/>
</dbReference>
<evidence type="ECO:0000256" key="6">
    <source>
        <dbReference type="ARBA" id="ARBA00023163"/>
    </source>
</evidence>
<comment type="subcellular location">
    <subcellularLocation>
        <location evidence="7">Cytoplasm</location>
    </subcellularLocation>
</comment>
<dbReference type="InterPro" id="IPR009019">
    <property type="entry name" value="KH_sf_prok-type"/>
</dbReference>
<name>A0A1F4U8D6_UNCSA</name>
<dbReference type="NCBIfam" id="TIGR01953">
    <property type="entry name" value="NusA"/>
    <property type="match status" value="1"/>
</dbReference>
<dbReference type="PROSITE" id="PS50084">
    <property type="entry name" value="KH_TYPE_1"/>
    <property type="match status" value="1"/>
</dbReference>
<reference evidence="10 11" key="1">
    <citation type="journal article" date="2016" name="Nat. Commun.">
        <title>Thousands of microbial genomes shed light on interconnected biogeochemical processes in an aquifer system.</title>
        <authorList>
            <person name="Anantharaman K."/>
            <person name="Brown C.T."/>
            <person name="Hug L.A."/>
            <person name="Sharon I."/>
            <person name="Castelle C.J."/>
            <person name="Probst A.J."/>
            <person name="Thomas B.C."/>
            <person name="Singh A."/>
            <person name="Wilkins M.J."/>
            <person name="Karaoz U."/>
            <person name="Brodie E.L."/>
            <person name="Williams K.H."/>
            <person name="Hubbard S.S."/>
            <person name="Banfield J.F."/>
        </authorList>
    </citation>
    <scope>NUCLEOTIDE SEQUENCE [LARGE SCALE GENOMIC DNA]</scope>
</reference>
<dbReference type="CDD" id="cd22529">
    <property type="entry name" value="KH-II_NusA_rpt2"/>
    <property type="match status" value="1"/>
</dbReference>
<evidence type="ECO:0000256" key="4">
    <source>
        <dbReference type="ARBA" id="ARBA00022884"/>
    </source>
</evidence>
<dbReference type="InterPro" id="IPR015946">
    <property type="entry name" value="KH_dom-like_a/b"/>
</dbReference>
<dbReference type="Gene3D" id="2.40.50.140">
    <property type="entry name" value="Nucleic acid-binding proteins"/>
    <property type="match status" value="1"/>
</dbReference>
<evidence type="ECO:0000259" key="9">
    <source>
        <dbReference type="PROSITE" id="PS50126"/>
    </source>
</evidence>
<comment type="function">
    <text evidence="7">Participates in both transcription termination and antitermination.</text>
</comment>
<keyword evidence="1 7" id="KW-0806">Transcription termination</keyword>
<evidence type="ECO:0000256" key="2">
    <source>
        <dbReference type="ARBA" id="ARBA00022490"/>
    </source>
</evidence>
<proteinExistence type="inferred from homology"/>
<dbReference type="InterPro" id="IPR013735">
    <property type="entry name" value="TF_NusA_N"/>
</dbReference>
<sequence length="329" mass="37093">MKIQKFKEMLKQIQEERNINKEDIVSALQEALLLAARKRFPDKETVEVKLSEEGEAQIYDQGIDITPSDFGRLAAQTAKQVILQRIREAEKDGIFKEYQEKVGQLINGTVQRREPYGYMINIGRIETFLSFEEAIPGEIFKPHERVRVIILDVKKSPKGPVVIVSRAHPNFIKLLFEMEVPEIQDKILEIKGIAREPGRRTKIALVSSDPNVGVVGTCVGQMGGRIQNITREINGERIDIIEWSDNPKKFISSALSPAKSVGIEINEEAKSARVIFDPSELSLAIGKEGQNVRLAARLTGYRIDIISKEESKKEEIKKDGEKSTDKENA</sequence>
<dbReference type="CDD" id="cd04455">
    <property type="entry name" value="S1_NusA"/>
    <property type="match status" value="1"/>
</dbReference>
<evidence type="ECO:0000256" key="5">
    <source>
        <dbReference type="ARBA" id="ARBA00023015"/>
    </source>
</evidence>
<organism evidence="10 11">
    <name type="scientific">candidate division WOR-1 bacterium RIFOXYC2_FULL_46_14</name>
    <dbReference type="NCBI Taxonomy" id="1802587"/>
    <lineage>
        <taxon>Bacteria</taxon>
        <taxon>Bacillati</taxon>
        <taxon>Saganbacteria</taxon>
    </lineage>
</organism>
<dbReference type="InterPro" id="IPR010213">
    <property type="entry name" value="TF_NusA"/>
</dbReference>
<accession>A0A1F4U8D6</accession>
<dbReference type="HAMAP" id="MF_00945_B">
    <property type="entry name" value="NusA_B"/>
    <property type="match status" value="1"/>
</dbReference>
<dbReference type="InterPro" id="IPR036555">
    <property type="entry name" value="NusA_N_sf"/>
</dbReference>
<dbReference type="Gene3D" id="3.30.300.20">
    <property type="match status" value="2"/>
</dbReference>
<dbReference type="GO" id="GO:0031564">
    <property type="term" value="P:transcription antitermination"/>
    <property type="evidence" value="ECO:0007669"/>
    <property type="project" value="UniProtKB-UniRule"/>
</dbReference>
<dbReference type="FunFam" id="3.30.300.20:FF:000005">
    <property type="entry name" value="Transcription termination/antitermination protein NusA"/>
    <property type="match status" value="1"/>
</dbReference>
<gene>
    <name evidence="7" type="primary">nusA</name>
    <name evidence="10" type="ORF">A2438_07465</name>
</gene>
<dbReference type="InterPro" id="IPR030842">
    <property type="entry name" value="TF_NusA_bacterial"/>
</dbReference>
<keyword evidence="6 7" id="KW-0804">Transcription</keyword>
<dbReference type="GO" id="GO:0003700">
    <property type="term" value="F:DNA-binding transcription factor activity"/>
    <property type="evidence" value="ECO:0007669"/>
    <property type="project" value="InterPro"/>
</dbReference>
<feature type="coiled-coil region" evidence="8">
    <location>
        <begin position="3"/>
        <end position="30"/>
    </location>
</feature>
<dbReference type="InterPro" id="IPR025249">
    <property type="entry name" value="TF_NusA_KH_1st"/>
</dbReference>
<dbReference type="PANTHER" id="PTHR22648:SF0">
    <property type="entry name" value="TRANSCRIPTION TERMINATION_ANTITERMINATION PROTEIN NUSA"/>
    <property type="match status" value="1"/>
</dbReference>
<evidence type="ECO:0000313" key="10">
    <source>
        <dbReference type="EMBL" id="OGC41159.1"/>
    </source>
</evidence>
<dbReference type="CDD" id="cd02134">
    <property type="entry name" value="KH-II_NusA_rpt1"/>
    <property type="match status" value="1"/>
</dbReference>
<dbReference type="SUPFAM" id="SSF69705">
    <property type="entry name" value="Transcription factor NusA, N-terminal domain"/>
    <property type="match status" value="1"/>
</dbReference>
<protein>
    <recommendedName>
        <fullName evidence="7">Transcription termination/antitermination protein NusA</fullName>
    </recommendedName>
</protein>
<dbReference type="GO" id="GO:0005829">
    <property type="term" value="C:cytosol"/>
    <property type="evidence" value="ECO:0007669"/>
    <property type="project" value="TreeGrafter"/>
</dbReference>
<dbReference type="SUPFAM" id="SSF50249">
    <property type="entry name" value="Nucleic acid-binding proteins"/>
    <property type="match status" value="1"/>
</dbReference>